<evidence type="ECO:0000313" key="3">
    <source>
        <dbReference type="Proteomes" id="UP000584642"/>
    </source>
</evidence>
<keyword evidence="3" id="KW-1185">Reference proteome</keyword>
<reference evidence="2 3" key="1">
    <citation type="submission" date="2020-05" db="EMBL/GenBank/DDBJ databases">
        <title>Azospirillum oleiclasticum sp. nov, a nitrogen-fixing and heavy crude oil-emulsifying bacterium isolated from the crude oil of Yumen Oilfield.</title>
        <authorList>
            <person name="Wu D."/>
            <person name="Cai M."/>
            <person name="Zhang X."/>
        </authorList>
    </citation>
    <scope>NUCLEOTIDE SEQUENCE [LARGE SCALE GENOMIC DNA]</scope>
    <source>
        <strain evidence="2 3">ROY-1-1-2</strain>
    </source>
</reference>
<sequence>MMNAVAFAETLALAAFSAAEASAARARANAAAASRRTADAAVIRALADQGAVIETLLVALRDERHRAAQLERLVDDLRDEIDDLEGELVTARGNH</sequence>
<feature type="coiled-coil region" evidence="1">
    <location>
        <begin position="53"/>
        <end position="94"/>
    </location>
</feature>
<proteinExistence type="predicted"/>
<organism evidence="2 3">
    <name type="scientific">Azospirillum oleiclasticum</name>
    <dbReference type="NCBI Taxonomy" id="2735135"/>
    <lineage>
        <taxon>Bacteria</taxon>
        <taxon>Pseudomonadati</taxon>
        <taxon>Pseudomonadota</taxon>
        <taxon>Alphaproteobacteria</taxon>
        <taxon>Rhodospirillales</taxon>
        <taxon>Azospirillaceae</taxon>
        <taxon>Azospirillum</taxon>
    </lineage>
</organism>
<accession>A0ABX2TCU4</accession>
<protein>
    <submittedName>
        <fullName evidence="2">Uncharacterized protein</fullName>
    </submittedName>
</protein>
<evidence type="ECO:0000313" key="2">
    <source>
        <dbReference type="EMBL" id="NYZ22166.1"/>
    </source>
</evidence>
<name>A0ABX2TCU4_9PROT</name>
<dbReference type="Proteomes" id="UP000584642">
    <property type="component" value="Unassembled WGS sequence"/>
</dbReference>
<comment type="caution">
    <text evidence="2">The sequence shown here is derived from an EMBL/GenBank/DDBJ whole genome shotgun (WGS) entry which is preliminary data.</text>
</comment>
<dbReference type="EMBL" id="JABFDB010000016">
    <property type="protein sequence ID" value="NYZ22166.1"/>
    <property type="molecule type" value="Genomic_DNA"/>
</dbReference>
<keyword evidence="1" id="KW-0175">Coiled coil</keyword>
<dbReference type="RefSeq" id="WP_180283945.1">
    <property type="nucleotide sequence ID" value="NZ_JABFDB010000016.1"/>
</dbReference>
<gene>
    <name evidence="2" type="ORF">HND93_20825</name>
</gene>
<evidence type="ECO:0000256" key="1">
    <source>
        <dbReference type="SAM" id="Coils"/>
    </source>
</evidence>